<dbReference type="InterPro" id="IPR036852">
    <property type="entry name" value="Peptidase_S8/S53_dom_sf"/>
</dbReference>
<evidence type="ECO:0000259" key="3">
    <source>
        <dbReference type="Pfam" id="PF00082"/>
    </source>
</evidence>
<dbReference type="PROSITE" id="PS00136">
    <property type="entry name" value="SUBTILASE_ASP"/>
    <property type="match status" value="1"/>
</dbReference>
<evidence type="ECO:0000256" key="2">
    <source>
        <dbReference type="PROSITE-ProRule" id="PRU01240"/>
    </source>
</evidence>
<keyword evidence="1" id="KW-0378">Hydrolase</keyword>
<dbReference type="InterPro" id="IPR000209">
    <property type="entry name" value="Peptidase_S8/S53_dom"/>
</dbReference>
<accession>A0ABT1UK47</accession>
<dbReference type="RefSeq" id="WP_256611093.1">
    <property type="nucleotide sequence ID" value="NZ_JANIBM010000012.1"/>
</dbReference>
<gene>
    <name evidence="4" type="ORF">NP603_11865</name>
</gene>
<organism evidence="4 5">
    <name type="scientific">Methylomonas aurea</name>
    <dbReference type="NCBI Taxonomy" id="2952224"/>
    <lineage>
        <taxon>Bacteria</taxon>
        <taxon>Pseudomonadati</taxon>
        <taxon>Pseudomonadota</taxon>
        <taxon>Gammaproteobacteria</taxon>
        <taxon>Methylococcales</taxon>
        <taxon>Methylococcaceae</taxon>
        <taxon>Methylomonas</taxon>
    </lineage>
</organism>
<comment type="caution">
    <text evidence="4">The sequence shown here is derived from an EMBL/GenBank/DDBJ whole genome shotgun (WGS) entry which is preliminary data.</text>
</comment>
<evidence type="ECO:0000313" key="4">
    <source>
        <dbReference type="EMBL" id="MCQ8181806.1"/>
    </source>
</evidence>
<sequence length="67" mass="6948">MRIALIDTGVDTGHPDLQGQIRYSENTAPKPADQNWADLHGMAVAGVLAARPDNAIGIAGIAPEADV</sequence>
<name>A0ABT1UK47_9GAMM</name>
<dbReference type="InterPro" id="IPR023827">
    <property type="entry name" value="Peptidase_S8_Asp-AS"/>
</dbReference>
<dbReference type="Proteomes" id="UP001524569">
    <property type="component" value="Unassembled WGS sequence"/>
</dbReference>
<comment type="similarity">
    <text evidence="2">Belongs to the peptidase S8 family.</text>
</comment>
<comment type="caution">
    <text evidence="2">Lacks conserved residue(s) required for the propagation of feature annotation.</text>
</comment>
<dbReference type="EMBL" id="JANIBM010000012">
    <property type="protein sequence ID" value="MCQ8181806.1"/>
    <property type="molecule type" value="Genomic_DNA"/>
</dbReference>
<evidence type="ECO:0000256" key="1">
    <source>
        <dbReference type="ARBA" id="ARBA00022801"/>
    </source>
</evidence>
<keyword evidence="5" id="KW-1185">Reference proteome</keyword>
<dbReference type="PROSITE" id="PS51892">
    <property type="entry name" value="SUBTILASE"/>
    <property type="match status" value="1"/>
</dbReference>
<dbReference type="PROSITE" id="PS00137">
    <property type="entry name" value="SUBTILASE_HIS"/>
    <property type="match status" value="1"/>
</dbReference>
<dbReference type="Pfam" id="PF00082">
    <property type="entry name" value="Peptidase_S8"/>
    <property type="match status" value="1"/>
</dbReference>
<dbReference type="InterPro" id="IPR022398">
    <property type="entry name" value="Peptidase_S8_His-AS"/>
</dbReference>
<dbReference type="Gene3D" id="3.40.50.200">
    <property type="entry name" value="Peptidase S8/S53 domain"/>
    <property type="match status" value="1"/>
</dbReference>
<proteinExistence type="inferred from homology"/>
<protein>
    <submittedName>
        <fullName evidence="4">S8 family serine peptidase</fullName>
    </submittedName>
</protein>
<dbReference type="SUPFAM" id="SSF52743">
    <property type="entry name" value="Subtilisin-like"/>
    <property type="match status" value="1"/>
</dbReference>
<feature type="domain" description="Peptidase S8/S53" evidence="3">
    <location>
        <begin position="3"/>
        <end position="67"/>
    </location>
</feature>
<reference evidence="4 5" key="1">
    <citation type="submission" date="2022-07" db="EMBL/GenBank/DDBJ databases">
        <title>Methylomonas rivi sp. nov., Methylomonas rosea sp. nov., Methylomonas aureus sp. nov. and Methylomonas subterranea sp. nov., four novel methanotrophs isolated from a freshwater creek and the deep terrestrial subsurface.</title>
        <authorList>
            <person name="Abin C."/>
            <person name="Sankaranarayanan K."/>
            <person name="Garner C."/>
            <person name="Sindelar R."/>
            <person name="Kotary K."/>
            <person name="Garner R."/>
            <person name="Barclay S."/>
            <person name="Lawson P."/>
            <person name="Krumholz L."/>
        </authorList>
    </citation>
    <scope>NUCLEOTIDE SEQUENCE [LARGE SCALE GENOMIC DNA]</scope>
    <source>
        <strain evidence="4 5">SURF-1</strain>
    </source>
</reference>
<evidence type="ECO:0000313" key="5">
    <source>
        <dbReference type="Proteomes" id="UP001524569"/>
    </source>
</evidence>